<dbReference type="EMBL" id="AP024169">
    <property type="protein sequence ID" value="BCN28999.1"/>
    <property type="molecule type" value="Genomic_DNA"/>
</dbReference>
<sequence>MNANSIFSYLENNQIFTNNVTYKAITIGAGGAKVYIITDGEKKYVLKHIPKYLHTDINIYNSYERELHFYELNELLRLPYIPNTIFHENSNEHGIILVMNYYSPINKESWNINLQKQAIDICAKINSIPIDKINSLDLQHQKIEINKQSTENSYNDWKFVLSQHKDKFEDKVLDEIYKNIEIVCPVLNSEPHCLCHGDFHPENILYDGDQLFVCDWQGINIGKSINDISFFISRGLGMGIDMKEEQLLDYYCERVSLYKNKIINKEKLLKEKYASTVLCTFSFWAQYLKNSSFEQVAIQYNGMVDAFQKLYVL</sequence>
<reference evidence="2 3" key="1">
    <citation type="submission" date="2020-11" db="EMBL/GenBank/DDBJ databases">
        <title>Draft genome sequencing of a Lachnospiraceae strain isolated from anoxic soil subjected to BSD treatment.</title>
        <authorList>
            <person name="Uek A."/>
            <person name="Tonouchi A."/>
        </authorList>
    </citation>
    <scope>NUCLEOTIDE SEQUENCE [LARGE SCALE GENOMIC DNA]</scope>
    <source>
        <strain evidence="2 3">TB5</strain>
    </source>
</reference>
<dbReference type="InterPro" id="IPR051678">
    <property type="entry name" value="AGP_Transferase"/>
</dbReference>
<organism evidence="2 3">
    <name type="scientific">Anaeromicropila herbilytica</name>
    <dbReference type="NCBI Taxonomy" id="2785025"/>
    <lineage>
        <taxon>Bacteria</taxon>
        <taxon>Bacillati</taxon>
        <taxon>Bacillota</taxon>
        <taxon>Clostridia</taxon>
        <taxon>Lachnospirales</taxon>
        <taxon>Lachnospiraceae</taxon>
        <taxon>Anaeromicropila</taxon>
    </lineage>
</organism>
<feature type="domain" description="Aminoglycoside phosphotransferase" evidence="1">
    <location>
        <begin position="22"/>
        <end position="236"/>
    </location>
</feature>
<dbReference type="KEGG" id="ahb:bsdtb5_02940"/>
<dbReference type="Gene3D" id="3.90.1200.10">
    <property type="match status" value="1"/>
</dbReference>
<dbReference type="InterPro" id="IPR002575">
    <property type="entry name" value="Aminoglycoside_PTrfase"/>
</dbReference>
<proteinExistence type="predicted"/>
<dbReference type="Pfam" id="PF01636">
    <property type="entry name" value="APH"/>
    <property type="match status" value="1"/>
</dbReference>
<protein>
    <recommendedName>
        <fullName evidence="1">Aminoglycoside phosphotransferase domain-containing protein</fullName>
    </recommendedName>
</protein>
<dbReference type="PANTHER" id="PTHR21310">
    <property type="entry name" value="AMINOGLYCOSIDE PHOSPHOTRANSFERASE-RELATED-RELATED"/>
    <property type="match status" value="1"/>
</dbReference>
<dbReference type="InterPro" id="IPR011009">
    <property type="entry name" value="Kinase-like_dom_sf"/>
</dbReference>
<gene>
    <name evidence="2" type="ORF">bsdtb5_02940</name>
</gene>
<dbReference type="AlphaFoldDB" id="A0A7R7IBN4"/>
<dbReference type="RefSeq" id="WP_271714298.1">
    <property type="nucleotide sequence ID" value="NZ_AP024169.1"/>
</dbReference>
<name>A0A7R7IBN4_9FIRM</name>
<evidence type="ECO:0000313" key="3">
    <source>
        <dbReference type="Proteomes" id="UP000595897"/>
    </source>
</evidence>
<evidence type="ECO:0000259" key="1">
    <source>
        <dbReference type="Pfam" id="PF01636"/>
    </source>
</evidence>
<dbReference type="SUPFAM" id="SSF56112">
    <property type="entry name" value="Protein kinase-like (PK-like)"/>
    <property type="match status" value="1"/>
</dbReference>
<accession>A0A7R7IBN4</accession>
<keyword evidence="3" id="KW-1185">Reference proteome</keyword>
<dbReference type="Proteomes" id="UP000595897">
    <property type="component" value="Chromosome"/>
</dbReference>
<evidence type="ECO:0000313" key="2">
    <source>
        <dbReference type="EMBL" id="BCN28999.1"/>
    </source>
</evidence>